<evidence type="ECO:0000256" key="13">
    <source>
        <dbReference type="ARBA" id="ARBA00048152"/>
    </source>
</evidence>
<dbReference type="PANTHER" id="PTHR11817">
    <property type="entry name" value="PYRUVATE KINASE"/>
    <property type="match status" value="1"/>
</dbReference>
<keyword evidence="7" id="KW-0547">Nucleotide-binding</keyword>
<accession>A0A139ATY6</accession>
<dbReference type="InterPro" id="IPR015793">
    <property type="entry name" value="Pyrv_Knase_brl"/>
</dbReference>
<evidence type="ECO:0000313" key="17">
    <source>
        <dbReference type="EMBL" id="KXS20159.1"/>
    </source>
</evidence>
<evidence type="ECO:0000256" key="9">
    <source>
        <dbReference type="ARBA" id="ARBA00022840"/>
    </source>
</evidence>
<keyword evidence="6" id="KW-0479">Metal-binding</keyword>
<gene>
    <name evidence="17" type="ORF">M427DRAFT_52420</name>
</gene>
<dbReference type="InterPro" id="IPR011037">
    <property type="entry name" value="Pyrv_Knase-like_insert_dom_sf"/>
</dbReference>
<keyword evidence="8 14" id="KW-0418">Kinase</keyword>
<dbReference type="OMA" id="RCIVENS"/>
<dbReference type="SUPFAM" id="SSF52935">
    <property type="entry name" value="PK C-terminal domain-like"/>
    <property type="match status" value="1"/>
</dbReference>
<name>A0A139ATY6_GONPJ</name>
<organism evidence="17 18">
    <name type="scientific">Gonapodya prolifera (strain JEL478)</name>
    <name type="common">Monoblepharis prolifera</name>
    <dbReference type="NCBI Taxonomy" id="1344416"/>
    <lineage>
        <taxon>Eukaryota</taxon>
        <taxon>Fungi</taxon>
        <taxon>Fungi incertae sedis</taxon>
        <taxon>Chytridiomycota</taxon>
        <taxon>Chytridiomycota incertae sedis</taxon>
        <taxon>Monoblepharidomycetes</taxon>
        <taxon>Monoblepharidales</taxon>
        <taxon>Gonapodyaceae</taxon>
        <taxon>Gonapodya</taxon>
    </lineage>
</organism>
<dbReference type="GO" id="GO:0000287">
    <property type="term" value="F:magnesium ion binding"/>
    <property type="evidence" value="ECO:0007669"/>
    <property type="project" value="InterPro"/>
</dbReference>
<dbReference type="GO" id="GO:0030955">
    <property type="term" value="F:potassium ion binding"/>
    <property type="evidence" value="ECO:0007669"/>
    <property type="project" value="InterPro"/>
</dbReference>
<dbReference type="SUPFAM" id="SSF51621">
    <property type="entry name" value="Phosphoenolpyruvate/pyruvate domain"/>
    <property type="match status" value="1"/>
</dbReference>
<comment type="catalytic activity">
    <reaction evidence="13 14">
        <text>pyruvate + ATP = phosphoenolpyruvate + ADP + H(+)</text>
        <dbReference type="Rhea" id="RHEA:18157"/>
        <dbReference type="ChEBI" id="CHEBI:15361"/>
        <dbReference type="ChEBI" id="CHEBI:15378"/>
        <dbReference type="ChEBI" id="CHEBI:30616"/>
        <dbReference type="ChEBI" id="CHEBI:58702"/>
        <dbReference type="ChEBI" id="CHEBI:456216"/>
        <dbReference type="EC" id="2.7.1.40"/>
    </reaction>
</comment>
<evidence type="ECO:0000256" key="10">
    <source>
        <dbReference type="ARBA" id="ARBA00022842"/>
    </source>
</evidence>
<dbReference type="InterPro" id="IPR015813">
    <property type="entry name" value="Pyrv/PenolPyrv_kinase-like_dom"/>
</dbReference>
<feature type="domain" description="Pyruvate kinase barrel" evidence="15">
    <location>
        <begin position="43"/>
        <end position="364"/>
    </location>
</feature>
<keyword evidence="10 14" id="KW-0460">Magnesium</keyword>
<dbReference type="InterPro" id="IPR040442">
    <property type="entry name" value="Pyrv_kinase-like_dom_sf"/>
</dbReference>
<dbReference type="GO" id="GO:0005524">
    <property type="term" value="F:ATP binding"/>
    <property type="evidence" value="ECO:0007669"/>
    <property type="project" value="UniProtKB-KW"/>
</dbReference>
<dbReference type="Pfam" id="PF00224">
    <property type="entry name" value="PK"/>
    <property type="match status" value="1"/>
</dbReference>
<proteinExistence type="inferred from homology"/>
<dbReference type="InterPro" id="IPR015806">
    <property type="entry name" value="Pyrv_Knase_insert_dom_sf"/>
</dbReference>
<evidence type="ECO:0000313" key="18">
    <source>
        <dbReference type="Proteomes" id="UP000070544"/>
    </source>
</evidence>
<dbReference type="GO" id="GO:0016301">
    <property type="term" value="F:kinase activity"/>
    <property type="evidence" value="ECO:0007669"/>
    <property type="project" value="UniProtKB-KW"/>
</dbReference>
<dbReference type="EC" id="2.7.1.40" evidence="4 14"/>
<dbReference type="SUPFAM" id="SSF50800">
    <property type="entry name" value="PK beta-barrel domain-like"/>
    <property type="match status" value="1"/>
</dbReference>
<dbReference type="Proteomes" id="UP000070544">
    <property type="component" value="Unassembled WGS sequence"/>
</dbReference>
<reference evidence="17 18" key="1">
    <citation type="journal article" date="2015" name="Genome Biol. Evol.">
        <title>Phylogenomic analyses indicate that early fungi evolved digesting cell walls of algal ancestors of land plants.</title>
        <authorList>
            <person name="Chang Y."/>
            <person name="Wang S."/>
            <person name="Sekimoto S."/>
            <person name="Aerts A.L."/>
            <person name="Choi C."/>
            <person name="Clum A."/>
            <person name="LaButti K.M."/>
            <person name="Lindquist E.A."/>
            <person name="Yee Ngan C."/>
            <person name="Ohm R.A."/>
            <person name="Salamov A.A."/>
            <person name="Grigoriev I.V."/>
            <person name="Spatafora J.W."/>
            <person name="Berbee M.L."/>
        </authorList>
    </citation>
    <scope>NUCLEOTIDE SEQUENCE [LARGE SCALE GENOMIC DNA]</scope>
    <source>
        <strain evidence="17 18">JEL478</strain>
    </source>
</reference>
<keyword evidence="18" id="KW-1185">Reference proteome</keyword>
<dbReference type="Pfam" id="PF02887">
    <property type="entry name" value="PK_C"/>
    <property type="match status" value="1"/>
</dbReference>
<dbReference type="NCBIfam" id="TIGR01064">
    <property type="entry name" value="pyruv_kin"/>
    <property type="match status" value="1"/>
</dbReference>
<comment type="similarity">
    <text evidence="3 14">Belongs to the pyruvate kinase family.</text>
</comment>
<evidence type="ECO:0000256" key="8">
    <source>
        <dbReference type="ARBA" id="ARBA00022777"/>
    </source>
</evidence>
<dbReference type="OrthoDB" id="108365at2759"/>
<dbReference type="Gene3D" id="3.20.20.60">
    <property type="entry name" value="Phosphoenolpyruvate-binding domains"/>
    <property type="match status" value="1"/>
</dbReference>
<evidence type="ECO:0000256" key="12">
    <source>
        <dbReference type="ARBA" id="ARBA00023317"/>
    </source>
</evidence>
<dbReference type="GO" id="GO:0004743">
    <property type="term" value="F:pyruvate kinase activity"/>
    <property type="evidence" value="ECO:0007669"/>
    <property type="project" value="UniProtKB-EC"/>
</dbReference>
<comment type="pathway">
    <text evidence="2 14">Carbohydrate degradation; glycolysis; pyruvate from D-glyceraldehyde 3-phosphate: step 5/5.</text>
</comment>
<protein>
    <recommendedName>
        <fullName evidence="4 14">Pyruvate kinase</fullName>
        <ecNumber evidence="4 14">2.7.1.40</ecNumber>
    </recommendedName>
</protein>
<keyword evidence="12 17" id="KW-0670">Pyruvate</keyword>
<dbReference type="EMBL" id="KQ965736">
    <property type="protein sequence ID" value="KXS20159.1"/>
    <property type="molecule type" value="Genomic_DNA"/>
</dbReference>
<evidence type="ECO:0000256" key="5">
    <source>
        <dbReference type="ARBA" id="ARBA00022679"/>
    </source>
</evidence>
<evidence type="ECO:0000256" key="3">
    <source>
        <dbReference type="ARBA" id="ARBA00008663"/>
    </source>
</evidence>
<evidence type="ECO:0000256" key="4">
    <source>
        <dbReference type="ARBA" id="ARBA00012142"/>
    </source>
</evidence>
<dbReference type="InterPro" id="IPR001697">
    <property type="entry name" value="Pyr_Knase"/>
</dbReference>
<dbReference type="InterPro" id="IPR036918">
    <property type="entry name" value="Pyrv_Knase_C_sf"/>
</dbReference>
<evidence type="ECO:0000256" key="1">
    <source>
        <dbReference type="ARBA" id="ARBA00001958"/>
    </source>
</evidence>
<sequence length="517" mass="56347">MIRNTTADINQAIAKLNELAEKPDVDRKARLHPAFYGEAPNLTKTKIVATIGPASASKEAIAQFVNLGVSVFRLNMSHCTHEFALQVIKDLRSYLEETELTAEVGIWVDINGPKVRTGKLKGDKPVQLIAGQDFYVINDENYEGDEKGVATTYTKKLVEIGDKIIVDDGLIALNVVERVPEGVRCIVENSGLLGPHKGINFPSHVIEELPAVSDKDAQDLKFALDNQADFVSVSCIRNLDDVQEVRLLLGNSRTKLLSKIENERSLENFEAILKISDGIVIDRGYLGAEVDVEYVTSAQKQVIAMANTAGKPVLVSNQMLESMKDHPRPSRSEAADVANAVLDGADGLILSAETAIGKFMIEAVTTMRRISWHAEKGNNYVEWQAKLMRTIPKPIGISESIASSAVLCARQVGAACIIAVTEFGGTARLISKYRPSIPIIVATLIRQTARQMGVSFGIVPYYHPGSPETILYETVRFIVELGLAKPGDIVVVTSGQNIGFLEGTTTKMQVLNVPHFA</sequence>
<dbReference type="Gene3D" id="3.40.1380.20">
    <property type="entry name" value="Pyruvate kinase, C-terminal domain"/>
    <property type="match status" value="1"/>
</dbReference>
<feature type="domain" description="Pyruvate kinase C-terminal" evidence="16">
    <location>
        <begin position="399"/>
        <end position="508"/>
    </location>
</feature>
<dbReference type="InterPro" id="IPR015795">
    <property type="entry name" value="Pyrv_Knase_C"/>
</dbReference>
<keyword evidence="5 14" id="KW-0808">Transferase</keyword>
<dbReference type="PRINTS" id="PR01050">
    <property type="entry name" value="PYRUVTKNASE"/>
</dbReference>
<dbReference type="STRING" id="1344416.A0A139ATY6"/>
<keyword evidence="9" id="KW-0067">ATP-binding</keyword>
<evidence type="ECO:0000256" key="14">
    <source>
        <dbReference type="RuleBase" id="RU000504"/>
    </source>
</evidence>
<keyword evidence="11 14" id="KW-0324">Glycolysis</keyword>
<evidence type="ECO:0000256" key="6">
    <source>
        <dbReference type="ARBA" id="ARBA00022723"/>
    </source>
</evidence>
<dbReference type="AlphaFoldDB" id="A0A139ATY6"/>
<comment type="cofactor">
    <cofactor evidence="1">
        <name>K(+)</name>
        <dbReference type="ChEBI" id="CHEBI:29103"/>
    </cofactor>
</comment>
<evidence type="ECO:0000256" key="11">
    <source>
        <dbReference type="ARBA" id="ARBA00023152"/>
    </source>
</evidence>
<dbReference type="Gene3D" id="2.40.33.10">
    <property type="entry name" value="PK beta-barrel domain-like"/>
    <property type="match status" value="1"/>
</dbReference>
<evidence type="ECO:0000259" key="16">
    <source>
        <dbReference type="Pfam" id="PF02887"/>
    </source>
</evidence>
<evidence type="ECO:0000256" key="7">
    <source>
        <dbReference type="ARBA" id="ARBA00022741"/>
    </source>
</evidence>
<evidence type="ECO:0000259" key="15">
    <source>
        <dbReference type="Pfam" id="PF00224"/>
    </source>
</evidence>
<dbReference type="UniPathway" id="UPA00109">
    <property type="reaction ID" value="UER00188"/>
</dbReference>
<dbReference type="FunFam" id="2.40.33.10:FF:000001">
    <property type="entry name" value="Pyruvate kinase"/>
    <property type="match status" value="1"/>
</dbReference>
<evidence type="ECO:0000256" key="2">
    <source>
        <dbReference type="ARBA" id="ARBA00004997"/>
    </source>
</evidence>